<name>A0AAP0RVT6_LIQFO</name>
<evidence type="ECO:0000313" key="1">
    <source>
        <dbReference type="EMBL" id="KAK9285253.1"/>
    </source>
</evidence>
<protein>
    <submittedName>
        <fullName evidence="1">Uncharacterized protein</fullName>
    </submittedName>
</protein>
<proteinExistence type="predicted"/>
<evidence type="ECO:0000313" key="2">
    <source>
        <dbReference type="Proteomes" id="UP001415857"/>
    </source>
</evidence>
<accession>A0AAP0RVT6</accession>
<comment type="caution">
    <text evidence="1">The sequence shown here is derived from an EMBL/GenBank/DDBJ whole genome shotgun (WGS) entry which is preliminary data.</text>
</comment>
<dbReference type="EMBL" id="JBBPBK010000005">
    <property type="protein sequence ID" value="KAK9285253.1"/>
    <property type="molecule type" value="Genomic_DNA"/>
</dbReference>
<dbReference type="Proteomes" id="UP001415857">
    <property type="component" value="Unassembled WGS sequence"/>
</dbReference>
<keyword evidence="2" id="KW-1185">Reference proteome</keyword>
<gene>
    <name evidence="1" type="ORF">L1049_024442</name>
</gene>
<organism evidence="1 2">
    <name type="scientific">Liquidambar formosana</name>
    <name type="common">Formosan gum</name>
    <dbReference type="NCBI Taxonomy" id="63359"/>
    <lineage>
        <taxon>Eukaryota</taxon>
        <taxon>Viridiplantae</taxon>
        <taxon>Streptophyta</taxon>
        <taxon>Embryophyta</taxon>
        <taxon>Tracheophyta</taxon>
        <taxon>Spermatophyta</taxon>
        <taxon>Magnoliopsida</taxon>
        <taxon>eudicotyledons</taxon>
        <taxon>Gunneridae</taxon>
        <taxon>Pentapetalae</taxon>
        <taxon>Saxifragales</taxon>
        <taxon>Altingiaceae</taxon>
        <taxon>Liquidambar</taxon>
    </lineage>
</organism>
<sequence length="77" mass="8468">MEFTPDKWLYPVVKARPLSPVEVQLLGTSNSYETSLRAIEVQELRAPNSYEMSVRTLAGMLPKGVPIPPSGPSPEVN</sequence>
<dbReference type="AlphaFoldDB" id="A0AAP0RVT6"/>
<reference evidence="1 2" key="1">
    <citation type="journal article" date="2024" name="Plant J.">
        <title>Genome sequences and population genomics reveal climatic adaptation and genomic divergence between two closely related sweetgum species.</title>
        <authorList>
            <person name="Xu W.Q."/>
            <person name="Ren C.Q."/>
            <person name="Zhang X.Y."/>
            <person name="Comes H.P."/>
            <person name="Liu X.H."/>
            <person name="Li Y.G."/>
            <person name="Kettle C.J."/>
            <person name="Jalonen R."/>
            <person name="Gaisberger H."/>
            <person name="Ma Y.Z."/>
            <person name="Qiu Y.X."/>
        </authorList>
    </citation>
    <scope>NUCLEOTIDE SEQUENCE [LARGE SCALE GENOMIC DNA]</scope>
    <source>
        <strain evidence="1">Hangzhou</strain>
    </source>
</reference>